<evidence type="ECO:0000256" key="1">
    <source>
        <dbReference type="ARBA" id="ARBA00022679"/>
    </source>
</evidence>
<evidence type="ECO:0000313" key="2">
    <source>
        <dbReference type="EMBL" id="MBP1930940.1"/>
    </source>
</evidence>
<name>A0ABS4GM21_9BACL</name>
<dbReference type="RefSeq" id="WP_209809048.1">
    <property type="nucleotide sequence ID" value="NZ_JAGGKT010000002.1"/>
</dbReference>
<dbReference type="EMBL" id="JAGGKT010000002">
    <property type="protein sequence ID" value="MBP1930940.1"/>
    <property type="molecule type" value="Genomic_DNA"/>
</dbReference>
<sequence>MIALKGVKILDLTQFLAGPYCTMVLADFGAEVIKIEKFPDGDDSRRTRPYINNESMPSAMPNRNKKSLAIDLKSEKGKEIFLKLAKEADIITENFRPGVTKKLGIDYDAIHQFNPGIIYCSISGFGQTGPYSKKGGFDIIAQGITGFMTMTGHPDSRPAKVGIAINDIAAGSAALYSILAAYIHKLQTGEGQYIDTSLVEAGLAWTVWEQGAYFGSGEVPTATGTRHRRSTPYQAYRTSDGYVTVGAGTQRLWERFCQDVVVKPEWIQDVRYADLKNRMENIDELERDIEEVLTKDSTAYWVKKLDAAGIPGGPVYTYDQTLSDPHLLAREMVVDLKHPIMGDIKTIGVPVKLSKTPMAIRSAAPWLGQHTTEVLKGMKFSEEEIERFYADGVVYRKYPGQGG</sequence>
<dbReference type="PANTHER" id="PTHR48207:SF3">
    <property type="entry name" value="SUCCINATE--HYDROXYMETHYLGLUTARATE COA-TRANSFERASE"/>
    <property type="match status" value="1"/>
</dbReference>
<dbReference type="Gene3D" id="3.40.50.10540">
    <property type="entry name" value="Crotonobetainyl-coa:carnitine coa-transferase, domain 1"/>
    <property type="match status" value="1"/>
</dbReference>
<dbReference type="SUPFAM" id="SSF89796">
    <property type="entry name" value="CoA-transferase family III (CaiB/BaiF)"/>
    <property type="match status" value="1"/>
</dbReference>
<dbReference type="InterPro" id="IPR003673">
    <property type="entry name" value="CoA-Trfase_fam_III"/>
</dbReference>
<comment type="caution">
    <text evidence="2">The sequence shown here is derived from an EMBL/GenBank/DDBJ whole genome shotgun (WGS) entry which is preliminary data.</text>
</comment>
<proteinExistence type="predicted"/>
<dbReference type="InterPro" id="IPR044855">
    <property type="entry name" value="CoA-Trfase_III_dom3_sf"/>
</dbReference>
<keyword evidence="1" id="KW-0808">Transferase</keyword>
<organism evidence="2 3">
    <name type="scientific">Ammoniphilus resinae</name>
    <dbReference type="NCBI Taxonomy" id="861532"/>
    <lineage>
        <taxon>Bacteria</taxon>
        <taxon>Bacillati</taxon>
        <taxon>Bacillota</taxon>
        <taxon>Bacilli</taxon>
        <taxon>Bacillales</taxon>
        <taxon>Paenibacillaceae</taxon>
        <taxon>Aneurinibacillus group</taxon>
        <taxon>Ammoniphilus</taxon>
    </lineage>
</organism>
<accession>A0ABS4GM21</accession>
<gene>
    <name evidence="2" type="ORF">J2Z37_000937</name>
</gene>
<dbReference type="Proteomes" id="UP001519343">
    <property type="component" value="Unassembled WGS sequence"/>
</dbReference>
<reference evidence="2 3" key="1">
    <citation type="submission" date="2021-03" db="EMBL/GenBank/DDBJ databases">
        <title>Genomic Encyclopedia of Type Strains, Phase IV (KMG-IV): sequencing the most valuable type-strain genomes for metagenomic binning, comparative biology and taxonomic classification.</title>
        <authorList>
            <person name="Goeker M."/>
        </authorList>
    </citation>
    <scope>NUCLEOTIDE SEQUENCE [LARGE SCALE GENOMIC DNA]</scope>
    <source>
        <strain evidence="2 3">DSM 24738</strain>
    </source>
</reference>
<dbReference type="Pfam" id="PF02515">
    <property type="entry name" value="CoA_transf_3"/>
    <property type="match status" value="1"/>
</dbReference>
<keyword evidence="3" id="KW-1185">Reference proteome</keyword>
<dbReference type="PANTHER" id="PTHR48207">
    <property type="entry name" value="SUCCINATE--HYDROXYMETHYLGLUTARATE COA-TRANSFERASE"/>
    <property type="match status" value="1"/>
</dbReference>
<dbReference type="InterPro" id="IPR050483">
    <property type="entry name" value="CoA-transferase_III_domain"/>
</dbReference>
<dbReference type="InterPro" id="IPR023606">
    <property type="entry name" value="CoA-Trfase_III_dom_1_sf"/>
</dbReference>
<protein>
    <submittedName>
        <fullName evidence="2">Crotonobetainyl-CoA:carnitine CoA-transferase CaiB-like acyl-CoA transferase</fullName>
    </submittedName>
</protein>
<evidence type="ECO:0000313" key="3">
    <source>
        <dbReference type="Proteomes" id="UP001519343"/>
    </source>
</evidence>
<dbReference type="Gene3D" id="3.30.1540.10">
    <property type="entry name" value="formyl-coa transferase, domain 3"/>
    <property type="match status" value="1"/>
</dbReference>